<dbReference type="AlphaFoldDB" id="X0ZK18"/>
<dbReference type="GO" id="GO:0005886">
    <property type="term" value="C:plasma membrane"/>
    <property type="evidence" value="ECO:0007669"/>
    <property type="project" value="UniProtKB-SubCell"/>
</dbReference>
<evidence type="ECO:0000256" key="1">
    <source>
        <dbReference type="ARBA" id="ARBA00004651"/>
    </source>
</evidence>
<feature type="transmembrane region" description="Helical" evidence="6">
    <location>
        <begin position="175"/>
        <end position="198"/>
    </location>
</feature>
<evidence type="ECO:0000256" key="6">
    <source>
        <dbReference type="SAM" id="Phobius"/>
    </source>
</evidence>
<sequence length="234" mass="24517">MTTTTAQISRPVSMSRSRWMGILFLAIGLAIFLLFGRALEPGLQAKFGLNPGYASQAIHIPDLVLPVQSTIYVLALLILFLGGWQLARGFRSSDAVLGVVALFFVVAFLTWAARGKSFNLVGMLGSSLVRATPIALAALCGVMSERCGVVNIAIEGIMLSSALAAVVAGTVTHNLYIGLLVAMLTGGLLAAVHAVLSISLKVDQIVSGTAINIFAAGATSFIAARFLEKNIDKL</sequence>
<protein>
    <recommendedName>
        <fullName evidence="8">ABC transporter permease</fullName>
    </recommendedName>
</protein>
<evidence type="ECO:0000256" key="3">
    <source>
        <dbReference type="ARBA" id="ARBA00022692"/>
    </source>
</evidence>
<dbReference type="GO" id="GO:0022857">
    <property type="term" value="F:transmembrane transporter activity"/>
    <property type="evidence" value="ECO:0007669"/>
    <property type="project" value="InterPro"/>
</dbReference>
<feature type="transmembrane region" description="Helical" evidence="6">
    <location>
        <begin position="95"/>
        <end position="114"/>
    </location>
</feature>
<feature type="transmembrane region" description="Helical" evidence="6">
    <location>
        <begin position="205"/>
        <end position="227"/>
    </location>
</feature>
<comment type="caution">
    <text evidence="7">The sequence shown here is derived from an EMBL/GenBank/DDBJ whole genome shotgun (WGS) entry which is preliminary data.</text>
</comment>
<evidence type="ECO:0000256" key="4">
    <source>
        <dbReference type="ARBA" id="ARBA00022989"/>
    </source>
</evidence>
<evidence type="ECO:0000313" key="7">
    <source>
        <dbReference type="EMBL" id="GAG48646.1"/>
    </source>
</evidence>
<keyword evidence="3 6" id="KW-0812">Transmembrane</keyword>
<reference evidence="7" key="1">
    <citation type="journal article" date="2014" name="Front. Microbiol.">
        <title>High frequency of phylogenetically diverse reductive dehalogenase-homologous genes in deep subseafloor sedimentary metagenomes.</title>
        <authorList>
            <person name="Kawai M."/>
            <person name="Futagami T."/>
            <person name="Toyoda A."/>
            <person name="Takaki Y."/>
            <person name="Nishi S."/>
            <person name="Hori S."/>
            <person name="Arai W."/>
            <person name="Tsubouchi T."/>
            <person name="Morono Y."/>
            <person name="Uchiyama I."/>
            <person name="Ito T."/>
            <person name="Fujiyama A."/>
            <person name="Inagaki F."/>
            <person name="Takami H."/>
        </authorList>
    </citation>
    <scope>NUCLEOTIDE SEQUENCE</scope>
    <source>
        <strain evidence="7">Expedition CK06-06</strain>
    </source>
</reference>
<keyword evidence="4 6" id="KW-1133">Transmembrane helix</keyword>
<dbReference type="EMBL" id="BARS01050461">
    <property type="protein sequence ID" value="GAG48646.1"/>
    <property type="molecule type" value="Genomic_DNA"/>
</dbReference>
<evidence type="ECO:0008006" key="8">
    <source>
        <dbReference type="Google" id="ProtNLM"/>
    </source>
</evidence>
<evidence type="ECO:0000256" key="2">
    <source>
        <dbReference type="ARBA" id="ARBA00022475"/>
    </source>
</evidence>
<dbReference type="PANTHER" id="PTHR43370:SF1">
    <property type="entry name" value="GUANOSINE ABC TRANSPORTER PERMEASE PROTEIN NUPQ"/>
    <property type="match status" value="1"/>
</dbReference>
<dbReference type="Pfam" id="PF02653">
    <property type="entry name" value="BPD_transp_2"/>
    <property type="match status" value="1"/>
</dbReference>
<accession>X0ZK18</accession>
<dbReference type="InterPro" id="IPR001851">
    <property type="entry name" value="ABC_transp_permease"/>
</dbReference>
<keyword evidence="5 6" id="KW-0472">Membrane</keyword>
<feature type="transmembrane region" description="Helical" evidence="6">
    <location>
        <begin position="21"/>
        <end position="39"/>
    </location>
</feature>
<name>X0ZK18_9ZZZZ</name>
<gene>
    <name evidence="7" type="ORF">S01H1_75325</name>
</gene>
<dbReference type="PANTHER" id="PTHR43370">
    <property type="entry name" value="SUGAR ABC TRANSPORTER INTEGRAL MEMBRANE PROTEIN-RELATED"/>
    <property type="match status" value="1"/>
</dbReference>
<proteinExistence type="predicted"/>
<evidence type="ECO:0000256" key="5">
    <source>
        <dbReference type="ARBA" id="ARBA00023136"/>
    </source>
</evidence>
<feature type="transmembrane region" description="Helical" evidence="6">
    <location>
        <begin position="63"/>
        <end position="83"/>
    </location>
</feature>
<feature type="non-terminal residue" evidence="7">
    <location>
        <position position="234"/>
    </location>
</feature>
<comment type="subcellular location">
    <subcellularLocation>
        <location evidence="1">Cell membrane</location>
        <topology evidence="1">Multi-pass membrane protein</topology>
    </subcellularLocation>
</comment>
<feature type="transmembrane region" description="Helical" evidence="6">
    <location>
        <begin position="149"/>
        <end position="169"/>
    </location>
</feature>
<organism evidence="7">
    <name type="scientific">marine sediment metagenome</name>
    <dbReference type="NCBI Taxonomy" id="412755"/>
    <lineage>
        <taxon>unclassified sequences</taxon>
        <taxon>metagenomes</taxon>
        <taxon>ecological metagenomes</taxon>
    </lineage>
</organism>
<feature type="transmembrane region" description="Helical" evidence="6">
    <location>
        <begin position="120"/>
        <end position="142"/>
    </location>
</feature>
<keyword evidence="2" id="KW-1003">Cell membrane</keyword>